<dbReference type="Proteomes" id="UP001596972">
    <property type="component" value="Unassembled WGS sequence"/>
</dbReference>
<organism evidence="3 4">
    <name type="scientific">Actinomadura sediminis</name>
    <dbReference type="NCBI Taxonomy" id="1038904"/>
    <lineage>
        <taxon>Bacteria</taxon>
        <taxon>Bacillati</taxon>
        <taxon>Actinomycetota</taxon>
        <taxon>Actinomycetes</taxon>
        <taxon>Streptosporangiales</taxon>
        <taxon>Thermomonosporaceae</taxon>
        <taxon>Actinomadura</taxon>
    </lineage>
</organism>
<keyword evidence="4" id="KW-1185">Reference proteome</keyword>
<keyword evidence="2" id="KW-0812">Transmembrane</keyword>
<dbReference type="RefSeq" id="WP_378298793.1">
    <property type="nucleotide sequence ID" value="NZ_JBHTJA010000022.1"/>
</dbReference>
<comment type="caution">
    <text evidence="3">The sequence shown here is derived from an EMBL/GenBank/DDBJ whole genome shotgun (WGS) entry which is preliminary data.</text>
</comment>
<protein>
    <recommendedName>
        <fullName evidence="5">LPXTG cell wall anchor domain-containing protein</fullName>
    </recommendedName>
</protein>
<feature type="region of interest" description="Disordered" evidence="1">
    <location>
        <begin position="159"/>
        <end position="179"/>
    </location>
</feature>
<proteinExistence type="predicted"/>
<name>A0ABW3EP60_9ACTN</name>
<sequence length="213" mass="22436">MIVGFLMSHGMLAHHGGGGSYDASRPLYLRGRVIQARYGFPHARLRIEVPADLAVPSRLPGAERLRGHDAWSGPPVPEGAGQVRELLLPPDITGTLNDLSGRPNTGDEVAAIVYRRCDAEGDEYAGELRVQMIYTGTGAHRYRGSITRIVDRCLDAARSRSSAPGARSTPGRAGGPAATGADDPPVFLLGGGALVAAGLVAGLIRLRTRRAGR</sequence>
<evidence type="ECO:0000256" key="1">
    <source>
        <dbReference type="SAM" id="MobiDB-lite"/>
    </source>
</evidence>
<evidence type="ECO:0008006" key="5">
    <source>
        <dbReference type="Google" id="ProtNLM"/>
    </source>
</evidence>
<accession>A0ABW3EP60</accession>
<feature type="transmembrane region" description="Helical" evidence="2">
    <location>
        <begin position="186"/>
        <end position="206"/>
    </location>
</feature>
<keyword evidence="2" id="KW-1133">Transmembrane helix</keyword>
<evidence type="ECO:0000313" key="3">
    <source>
        <dbReference type="EMBL" id="MFD0901581.1"/>
    </source>
</evidence>
<keyword evidence="2" id="KW-0472">Membrane</keyword>
<dbReference type="EMBL" id="JBHTJA010000022">
    <property type="protein sequence ID" value="MFD0901581.1"/>
    <property type="molecule type" value="Genomic_DNA"/>
</dbReference>
<evidence type="ECO:0000256" key="2">
    <source>
        <dbReference type="SAM" id="Phobius"/>
    </source>
</evidence>
<reference evidence="4" key="1">
    <citation type="journal article" date="2019" name="Int. J. Syst. Evol. Microbiol.">
        <title>The Global Catalogue of Microorganisms (GCM) 10K type strain sequencing project: providing services to taxonomists for standard genome sequencing and annotation.</title>
        <authorList>
            <consortium name="The Broad Institute Genomics Platform"/>
            <consortium name="The Broad Institute Genome Sequencing Center for Infectious Disease"/>
            <person name="Wu L."/>
            <person name="Ma J."/>
        </authorList>
    </citation>
    <scope>NUCLEOTIDE SEQUENCE [LARGE SCALE GENOMIC DNA]</scope>
    <source>
        <strain evidence="4">JCM 31202</strain>
    </source>
</reference>
<evidence type="ECO:0000313" key="4">
    <source>
        <dbReference type="Proteomes" id="UP001596972"/>
    </source>
</evidence>
<gene>
    <name evidence="3" type="ORF">ACFQ11_14365</name>
</gene>